<dbReference type="GO" id="GO:0008479">
    <property type="term" value="F:tRNA-guanosine(34) queuine transglycosylase activity"/>
    <property type="evidence" value="ECO:0007669"/>
    <property type="project" value="InterPro"/>
</dbReference>
<keyword evidence="6" id="KW-0812">Transmembrane</keyword>
<dbReference type="InterPro" id="IPR013766">
    <property type="entry name" value="Thioredoxin_domain"/>
</dbReference>
<name>A0A2P6V4M7_9CHLO</name>
<accession>A0A2P6V4M7</accession>
<feature type="signal peptide" evidence="7">
    <location>
        <begin position="1"/>
        <end position="21"/>
    </location>
</feature>
<evidence type="ECO:0000313" key="11">
    <source>
        <dbReference type="Proteomes" id="UP000239649"/>
    </source>
</evidence>
<dbReference type="PANTHER" id="PTHR43468:SF1">
    <property type="entry name" value="TRNA-GUANOSINE(34) QUEUINE TRANSGLYCOSYLASE"/>
    <property type="match status" value="1"/>
</dbReference>
<evidence type="ECO:0000256" key="3">
    <source>
        <dbReference type="ARBA" id="ARBA00022694"/>
    </source>
</evidence>
<evidence type="ECO:0000256" key="7">
    <source>
        <dbReference type="SAM" id="SignalP"/>
    </source>
</evidence>
<dbReference type="NCBIfam" id="TIGR00449">
    <property type="entry name" value="tgt_general"/>
    <property type="match status" value="1"/>
</dbReference>
<feature type="region of interest" description="Disordered" evidence="5">
    <location>
        <begin position="275"/>
        <end position="296"/>
    </location>
</feature>
<evidence type="ECO:0000256" key="1">
    <source>
        <dbReference type="ARBA" id="ARBA00022676"/>
    </source>
</evidence>
<keyword evidence="7" id="KW-0732">Signal</keyword>
<feature type="transmembrane region" description="Helical" evidence="6">
    <location>
        <begin position="191"/>
        <end position="215"/>
    </location>
</feature>
<dbReference type="InterPro" id="IPR036511">
    <property type="entry name" value="TGT-like_sf"/>
</dbReference>
<keyword evidence="2" id="KW-0808">Transferase</keyword>
<dbReference type="OrthoDB" id="10249838at2759"/>
<comment type="caution">
    <text evidence="10">The sequence shown here is derived from an EMBL/GenBank/DDBJ whole genome shotgun (WGS) entry which is preliminary data.</text>
</comment>
<keyword evidence="6" id="KW-0472">Membrane</keyword>
<organism evidence="10 11">
    <name type="scientific">Micractinium conductrix</name>
    <dbReference type="NCBI Taxonomy" id="554055"/>
    <lineage>
        <taxon>Eukaryota</taxon>
        <taxon>Viridiplantae</taxon>
        <taxon>Chlorophyta</taxon>
        <taxon>core chlorophytes</taxon>
        <taxon>Trebouxiophyceae</taxon>
        <taxon>Chlorellales</taxon>
        <taxon>Chlorellaceae</taxon>
        <taxon>Chlorella clade</taxon>
        <taxon>Micractinium</taxon>
    </lineage>
</organism>
<evidence type="ECO:0000259" key="9">
    <source>
        <dbReference type="Pfam" id="PF01702"/>
    </source>
</evidence>
<evidence type="ECO:0000313" key="10">
    <source>
        <dbReference type="EMBL" id="PSC69029.1"/>
    </source>
</evidence>
<dbReference type="GO" id="GO:0006400">
    <property type="term" value="P:tRNA modification"/>
    <property type="evidence" value="ECO:0007669"/>
    <property type="project" value="InterPro"/>
</dbReference>
<evidence type="ECO:0000256" key="4">
    <source>
        <dbReference type="ARBA" id="ARBA00022723"/>
    </source>
</evidence>
<feature type="chain" id="PRO_5015183160" evidence="7">
    <location>
        <begin position="22"/>
        <end position="689"/>
    </location>
</feature>
<gene>
    <name evidence="10" type="ORF">C2E20_7441</name>
</gene>
<dbReference type="InterPro" id="IPR004803">
    <property type="entry name" value="TGT"/>
</dbReference>
<dbReference type="SUPFAM" id="SSF52833">
    <property type="entry name" value="Thioredoxin-like"/>
    <property type="match status" value="1"/>
</dbReference>
<dbReference type="CDD" id="cd02961">
    <property type="entry name" value="PDI_a_family"/>
    <property type="match status" value="1"/>
</dbReference>
<dbReference type="NCBIfam" id="TIGR00430">
    <property type="entry name" value="Q_tRNA_tgt"/>
    <property type="match status" value="1"/>
</dbReference>
<proteinExistence type="predicted"/>
<keyword evidence="1" id="KW-0328">Glycosyltransferase</keyword>
<evidence type="ECO:0000256" key="2">
    <source>
        <dbReference type="ARBA" id="ARBA00022679"/>
    </source>
</evidence>
<dbReference type="Gene3D" id="3.20.20.105">
    <property type="entry name" value="Queuine tRNA-ribosyltransferase-like"/>
    <property type="match status" value="1"/>
</dbReference>
<dbReference type="STRING" id="554055.A0A2P6V4M7"/>
<reference evidence="10 11" key="1">
    <citation type="journal article" date="2018" name="Plant J.">
        <title>Genome sequences of Chlorella sorokiniana UTEX 1602 and Micractinium conductrix SAG 241.80: implications to maltose excretion by a green alga.</title>
        <authorList>
            <person name="Arriola M.B."/>
            <person name="Velmurugan N."/>
            <person name="Zhang Y."/>
            <person name="Plunkett M.H."/>
            <person name="Hondzo H."/>
            <person name="Barney B.M."/>
        </authorList>
    </citation>
    <scope>NUCLEOTIDE SEQUENCE [LARGE SCALE GENOMIC DNA]</scope>
    <source>
        <strain evidence="10 11">SAG 241.80</strain>
    </source>
</reference>
<evidence type="ECO:0000256" key="5">
    <source>
        <dbReference type="SAM" id="MobiDB-lite"/>
    </source>
</evidence>
<keyword evidence="11" id="KW-1185">Reference proteome</keyword>
<keyword evidence="3" id="KW-0819">tRNA processing</keyword>
<dbReference type="InterPro" id="IPR002616">
    <property type="entry name" value="tRNA_ribo_trans-like"/>
</dbReference>
<dbReference type="InterPro" id="IPR036249">
    <property type="entry name" value="Thioredoxin-like_sf"/>
</dbReference>
<dbReference type="PANTHER" id="PTHR43468">
    <property type="match status" value="1"/>
</dbReference>
<feature type="domain" description="tRNA-guanine(15) transglycosylase-like" evidence="9">
    <location>
        <begin position="318"/>
        <end position="688"/>
    </location>
</feature>
<dbReference type="GO" id="GO:0046872">
    <property type="term" value="F:metal ion binding"/>
    <property type="evidence" value="ECO:0007669"/>
    <property type="project" value="UniProtKB-KW"/>
</dbReference>
<dbReference type="Pfam" id="PF00085">
    <property type="entry name" value="Thioredoxin"/>
    <property type="match status" value="1"/>
</dbReference>
<protein>
    <submittedName>
        <fullName evidence="10">Queuine tRNA-ribosyltransferase</fullName>
    </submittedName>
</protein>
<keyword evidence="6" id="KW-1133">Transmembrane helix</keyword>
<dbReference type="Proteomes" id="UP000239649">
    <property type="component" value="Unassembled WGS sequence"/>
</dbReference>
<keyword evidence="4" id="KW-0479">Metal-binding</keyword>
<feature type="domain" description="Thioredoxin" evidence="8">
    <location>
        <begin position="34"/>
        <end position="107"/>
    </location>
</feature>
<dbReference type="SUPFAM" id="SSF51713">
    <property type="entry name" value="tRNA-guanine transglycosylase"/>
    <property type="match status" value="1"/>
</dbReference>
<evidence type="ECO:0000256" key="6">
    <source>
        <dbReference type="SAM" id="Phobius"/>
    </source>
</evidence>
<dbReference type="Pfam" id="PF01702">
    <property type="entry name" value="TGT"/>
    <property type="match status" value="1"/>
</dbReference>
<dbReference type="Gene3D" id="3.40.30.10">
    <property type="entry name" value="Glutaredoxin"/>
    <property type="match status" value="1"/>
</dbReference>
<dbReference type="EMBL" id="LHPF02000030">
    <property type="protein sequence ID" value="PSC69029.1"/>
    <property type="molecule type" value="Genomic_DNA"/>
</dbReference>
<sequence length="689" mass="74739">MTCCLLLQLGCCLLVLGSALAARSSGRKATVTGVVALTDLEFDSQVDTGKPWLINIYSHYCPVTQELESTFEGLAEALHPDMSVGKIDGTSQSGLITRFQMKGFHGVYHLNGTETRAFCEGRDANACEGKTLSQQKLLNFAKEGWKAVPPRTGCASPVSRCGRAVGNVAKLPAKAKATYFFLHDVRQFSDLTIFAGLLAVPVVVGLSFICLLDMYYSRRPLAHRQCRLAAPKSAGPTLLRCCSTSRAEASADAAATPVQQPDAAALAAAPSAAAPAAPVRKRRKADPVTPPPPASEFPQYVPRDFFRFDVLHTSKKSGARVGRIHTPHGVIDTPGFVAVATNAALKAVDGPWADAEGQQLMFCNTYHLILHPGADVVAAAGGLHAFMNRQRPLITDSGGFQVFSLAYGTVHEEVNSLKRGSGKSRHKQEHNLVAKVSEEGVTFRSYRDGTKMLLTPESSVEAQKQLGADIIIPLDELPPYHTEPAVLEASLAKSHRWMARSLKTHLSDVRQQAMYAVVHGGLSLELRHKSIDYLTSLPFDGFAVGGSLGKDRVDLFWLLERIMPRLHERMGAPKPVHILGIADPASVPQLVAYGCDTFDSCYPTRVGRHGTMLTKEGPLRVISGKYKTAFRPPVEGCTCHTCSTHSLAYLHHLVKAHEPVAATLLAIHNVHFMNAQMAELRQQILNDEI</sequence>
<evidence type="ECO:0000259" key="8">
    <source>
        <dbReference type="Pfam" id="PF00085"/>
    </source>
</evidence>
<dbReference type="AlphaFoldDB" id="A0A2P6V4M7"/>